<dbReference type="GO" id="GO:0070475">
    <property type="term" value="P:rRNA base methylation"/>
    <property type="evidence" value="ECO:0007669"/>
    <property type="project" value="TreeGrafter"/>
</dbReference>
<dbReference type="InterPro" id="IPR029063">
    <property type="entry name" value="SAM-dependent_MTases_sf"/>
</dbReference>
<dbReference type="PROSITE" id="PS51686">
    <property type="entry name" value="SAM_MT_RSMB_NOP"/>
    <property type="match status" value="1"/>
</dbReference>
<feature type="binding site" evidence="5">
    <location>
        <position position="330"/>
    </location>
    <ligand>
        <name>S-adenosyl-L-methionine</name>
        <dbReference type="ChEBI" id="CHEBI:59789"/>
    </ligand>
</feature>
<dbReference type="PANTHER" id="PTHR22807:SF4">
    <property type="entry name" value="28S RRNA (CYTOSINE-C(5))-METHYLTRANSFERASE"/>
    <property type="match status" value="1"/>
</dbReference>
<dbReference type="InterPro" id="IPR023267">
    <property type="entry name" value="RCMT"/>
</dbReference>
<name>A0A176ZZB0_9PEZI</name>
<keyword evidence="2 5" id="KW-0808">Transferase</keyword>
<feature type="binding site" evidence="5">
    <location>
        <position position="281"/>
    </location>
    <ligand>
        <name>S-adenosyl-L-methionine</name>
        <dbReference type="ChEBI" id="CHEBI:59789"/>
    </ligand>
</feature>
<accession>A0A176ZZB0</accession>
<dbReference type="OrthoDB" id="435282at2759"/>
<evidence type="ECO:0000256" key="3">
    <source>
        <dbReference type="ARBA" id="ARBA00022691"/>
    </source>
</evidence>
<dbReference type="PANTHER" id="PTHR22807">
    <property type="entry name" value="NOP2 YEAST -RELATED NOL1/NOP2/FMU SUN DOMAIN-CONTAINING"/>
    <property type="match status" value="1"/>
</dbReference>
<dbReference type="Proteomes" id="UP000077154">
    <property type="component" value="Unassembled WGS sequence"/>
</dbReference>
<comment type="similarity">
    <text evidence="5">Belongs to the class I-like SAM-binding methyltransferase superfamily. RsmB/NOP family.</text>
</comment>
<feature type="compositionally biased region" description="Gly residues" evidence="6">
    <location>
        <begin position="359"/>
        <end position="368"/>
    </location>
</feature>
<dbReference type="Gene3D" id="3.40.50.150">
    <property type="entry name" value="Vaccinia Virus protein VP39"/>
    <property type="match status" value="1"/>
</dbReference>
<dbReference type="VEuPathDB" id="FungiDB:GMDG_01936"/>
<dbReference type="eggNOG" id="KOG2360">
    <property type="taxonomic scope" value="Eukaryota"/>
</dbReference>
<dbReference type="InterPro" id="IPR048889">
    <property type="entry name" value="NSUN5_RCM1_N"/>
</dbReference>
<proteinExistence type="inferred from homology"/>
<dbReference type="Pfam" id="PF21148">
    <property type="entry name" value="NSUN5_fdxn-like"/>
    <property type="match status" value="1"/>
</dbReference>
<dbReference type="PRINTS" id="PR02008">
    <property type="entry name" value="RCMTFAMILY"/>
</dbReference>
<keyword evidence="3 5" id="KW-0949">S-adenosyl-L-methionine</keyword>
<dbReference type="Pfam" id="PF21153">
    <property type="entry name" value="NSUN5_N"/>
    <property type="match status" value="1"/>
</dbReference>
<dbReference type="FunFam" id="3.30.70.1170:FF:000006">
    <property type="entry name" value="NOL1/NOP2/Sun domain family protein"/>
    <property type="match status" value="1"/>
</dbReference>
<organism evidence="8">
    <name type="scientific">Pseudogymnoascus destructans</name>
    <dbReference type="NCBI Taxonomy" id="655981"/>
    <lineage>
        <taxon>Eukaryota</taxon>
        <taxon>Fungi</taxon>
        <taxon>Dikarya</taxon>
        <taxon>Ascomycota</taxon>
        <taxon>Pezizomycotina</taxon>
        <taxon>Leotiomycetes</taxon>
        <taxon>Thelebolales</taxon>
        <taxon>Thelebolaceae</taxon>
        <taxon>Pseudogymnoascus</taxon>
    </lineage>
</organism>
<dbReference type="GO" id="GO:0003723">
    <property type="term" value="F:RNA binding"/>
    <property type="evidence" value="ECO:0007669"/>
    <property type="project" value="UniProtKB-UniRule"/>
</dbReference>
<evidence type="ECO:0000256" key="4">
    <source>
        <dbReference type="ARBA" id="ARBA00022884"/>
    </source>
</evidence>
<dbReference type="Pfam" id="PF01189">
    <property type="entry name" value="Methyltr_RsmB-F"/>
    <property type="match status" value="1"/>
</dbReference>
<feature type="binding site" evidence="5">
    <location>
        <position position="310"/>
    </location>
    <ligand>
        <name>S-adenosyl-L-methionine</name>
        <dbReference type="ChEBI" id="CHEBI:59789"/>
    </ligand>
</feature>
<dbReference type="GeneID" id="36291218"/>
<dbReference type="AlphaFoldDB" id="A0A176ZZB0"/>
<sequence length="623" mass="67030">MSLYYEAADVLKAPTTTGGSLKSRIFSKKDFKAAPAQIYALVIETCKWSAVLKEVIEKTGLLGLERKLTPLLSLLLVHDLLLAKRGISLPATHGLRASIERHKARLTAEFTRARIRRGLGSLEALTEHVEAGGDNTSGIPVTTHPRWIRINTLKTTLEDQLATTFKDYTRALEVSEVQKRGGKKILLDAHVPNLIAVPPSADLTKSAAYTSGALIFQDKASCFPAYLLDPLAEDGDVIDSCAAPGNKTTHLASILASHSLAVDIADPTTLAELPQKIHAFEKDKVRATTLAKMVALAGSDGMTKIHAATDFLKADPESPQFAKVGALLLDPSCSGSGIVGRDDMPELHLPSADAKSGAAPGGKPGGKGARGKGKGKEQPAEDEKPSQKRKRDGEAEEKVEVLLDDDGIPTAITSAQDLQARLAALAAFQLTLLLHAMRFPGARKMTYSTCSEHNEENEGVVLAALESGVARERGWRVLRREEQVGGMKRWDVRGVEGPNGEYEKISQGCIRANKGDGEGTMGFFVCPFVRDGEVEKKVVRDERGMIVRDAMGIPVLASVSGGEDVAMDDEDEEWGGIRDEAEKQVVESVPNGEATAAVDEDESKEGEASKPAKKKRRKAKRKT</sequence>
<dbReference type="GO" id="GO:0005730">
    <property type="term" value="C:nucleolus"/>
    <property type="evidence" value="ECO:0007669"/>
    <property type="project" value="TreeGrafter"/>
</dbReference>
<dbReference type="RefSeq" id="XP_024320529.1">
    <property type="nucleotide sequence ID" value="XM_024471733.1"/>
</dbReference>
<protein>
    <recommendedName>
        <fullName evidence="7">SAM-dependent MTase RsmB/NOP-type domain-containing protein</fullName>
    </recommendedName>
</protein>
<gene>
    <name evidence="8" type="ORF">VC83_08175</name>
</gene>
<evidence type="ECO:0000256" key="6">
    <source>
        <dbReference type="SAM" id="MobiDB-lite"/>
    </source>
</evidence>
<evidence type="ECO:0000313" key="8">
    <source>
        <dbReference type="EMBL" id="OAF55228.1"/>
    </source>
</evidence>
<evidence type="ECO:0000259" key="7">
    <source>
        <dbReference type="PROSITE" id="PS51686"/>
    </source>
</evidence>
<keyword evidence="1 5" id="KW-0489">Methyltransferase</keyword>
<feature type="region of interest" description="Disordered" evidence="6">
    <location>
        <begin position="581"/>
        <end position="623"/>
    </location>
</feature>
<evidence type="ECO:0000256" key="2">
    <source>
        <dbReference type="ARBA" id="ARBA00022679"/>
    </source>
</evidence>
<dbReference type="InterPro" id="IPR049561">
    <property type="entry name" value="NSUN5_7_fdxn-like"/>
</dbReference>
<reference evidence="8" key="1">
    <citation type="submission" date="2016-03" db="EMBL/GenBank/DDBJ databases">
        <title>Updated assembly of Pseudogymnoascus destructans, the fungus causing white-nose syndrome of bats.</title>
        <authorList>
            <person name="Palmer J.M."/>
            <person name="Drees K.P."/>
            <person name="Foster J.T."/>
            <person name="Lindner D.L."/>
        </authorList>
    </citation>
    <scope>NUCLEOTIDE SEQUENCE [LARGE SCALE GENOMIC DNA]</scope>
    <source>
        <strain evidence="8">20631-21</strain>
    </source>
</reference>
<dbReference type="SUPFAM" id="SSF53335">
    <property type="entry name" value="S-adenosyl-L-methionine-dependent methyltransferases"/>
    <property type="match status" value="1"/>
</dbReference>
<feature type="active site" description="Nucleophile" evidence="5">
    <location>
        <position position="450"/>
    </location>
</feature>
<evidence type="ECO:0000256" key="5">
    <source>
        <dbReference type="PROSITE-ProRule" id="PRU01023"/>
    </source>
</evidence>
<dbReference type="EMBL" id="KV441410">
    <property type="protein sequence ID" value="OAF55228.1"/>
    <property type="molecule type" value="Genomic_DNA"/>
</dbReference>
<feature type="compositionally biased region" description="Basic residues" evidence="6">
    <location>
        <begin position="611"/>
        <end position="623"/>
    </location>
</feature>
<dbReference type="GO" id="GO:0008173">
    <property type="term" value="F:RNA methyltransferase activity"/>
    <property type="evidence" value="ECO:0007669"/>
    <property type="project" value="InterPro"/>
</dbReference>
<feature type="compositionally biased region" description="Basic and acidic residues" evidence="6">
    <location>
        <begin position="374"/>
        <end position="397"/>
    </location>
</feature>
<dbReference type="InterPro" id="IPR001678">
    <property type="entry name" value="MeTrfase_RsmB-F_NOP2_dom"/>
</dbReference>
<dbReference type="InterPro" id="IPR049560">
    <property type="entry name" value="MeTrfase_RsmB-F_NOP2_cat"/>
</dbReference>
<feature type="region of interest" description="Disordered" evidence="6">
    <location>
        <begin position="339"/>
        <end position="397"/>
    </location>
</feature>
<dbReference type="Gene3D" id="3.30.70.1170">
    <property type="entry name" value="Sun protein, domain 3"/>
    <property type="match status" value="1"/>
</dbReference>
<evidence type="ECO:0000256" key="1">
    <source>
        <dbReference type="ARBA" id="ARBA00022603"/>
    </source>
</evidence>
<keyword evidence="4 5" id="KW-0694">RNA-binding</keyword>
<feature type="binding site" evidence="5">
    <location>
        <begin position="241"/>
        <end position="247"/>
    </location>
    <ligand>
        <name>S-adenosyl-L-methionine</name>
        <dbReference type="ChEBI" id="CHEBI:59789"/>
    </ligand>
</feature>
<feature type="domain" description="SAM-dependent MTase RsmB/NOP-type" evidence="7">
    <location>
        <begin position="136"/>
        <end position="531"/>
    </location>
</feature>